<evidence type="ECO:0000256" key="2">
    <source>
        <dbReference type="SAM" id="Phobius"/>
    </source>
</evidence>
<dbReference type="AlphaFoldDB" id="A0A0N0DVK2"/>
<dbReference type="InterPro" id="IPR012336">
    <property type="entry name" value="Thioredoxin-like_fold"/>
</dbReference>
<dbReference type="GeneID" id="26904985"/>
<evidence type="ECO:0000259" key="3">
    <source>
        <dbReference type="Pfam" id="PF13905"/>
    </source>
</evidence>
<dbReference type="OMA" id="PECEAFM"/>
<keyword evidence="2" id="KW-1133">Transmembrane helix</keyword>
<evidence type="ECO:0000313" key="5">
    <source>
        <dbReference type="Proteomes" id="UP000037923"/>
    </source>
</evidence>
<keyword evidence="5" id="KW-1185">Reference proteome</keyword>
<dbReference type="Proteomes" id="UP000037923">
    <property type="component" value="Unassembled WGS sequence"/>
</dbReference>
<keyword evidence="2" id="KW-0472">Membrane</keyword>
<keyword evidence="2" id="KW-0812">Transmembrane</keyword>
<sequence>MNYFGQWSNLELVRQDGTTRLVVDVLRDVPYVVLLFGASWSGDTEKFFPLLEQFYERHHKAKSFEVIYISRDCNKAEMTRGFFFKERAITDADRLQRQESTEERHRNSPLPASLSTQDNTRGRGAHRKENKSNYQVARDDSANGCSAAVAAAPVSLSSFPSSFPPPLKRVAELTPGTATNSFSGSLSSLSTTTATSLFNPLGPRAGGGGGMWAVPYEHVGTIGVPLLYHLRVFSYPGVVVCRNRPLAASVTPQPLPLISHPPQNGGSGQMDVANAPRHREKTPVVAQRACYPDVVTIAGRFMIETEDPEAENFPWAHMASQVRVAALFFFGIVIAVTVVVLGVLLPALIRMKHATRSRAAAA</sequence>
<dbReference type="GO" id="GO:0031397">
    <property type="term" value="P:negative regulation of protein ubiquitination"/>
    <property type="evidence" value="ECO:0007669"/>
    <property type="project" value="TreeGrafter"/>
</dbReference>
<dbReference type="PANTHER" id="PTHR46472:SF1">
    <property type="entry name" value="NUCLEOREDOXIN"/>
    <property type="match status" value="1"/>
</dbReference>
<dbReference type="VEuPathDB" id="TriTrypDB:LpyrH10_08_1430"/>
<dbReference type="RefSeq" id="XP_015658911.1">
    <property type="nucleotide sequence ID" value="XM_015802467.1"/>
</dbReference>
<evidence type="ECO:0000256" key="1">
    <source>
        <dbReference type="SAM" id="MobiDB-lite"/>
    </source>
</evidence>
<feature type="region of interest" description="Disordered" evidence="1">
    <location>
        <begin position="94"/>
        <end position="136"/>
    </location>
</feature>
<dbReference type="SUPFAM" id="SSF52833">
    <property type="entry name" value="Thioredoxin-like"/>
    <property type="match status" value="1"/>
</dbReference>
<feature type="compositionally biased region" description="Basic and acidic residues" evidence="1">
    <location>
        <begin position="94"/>
        <end position="106"/>
    </location>
</feature>
<dbReference type="PANTHER" id="PTHR46472">
    <property type="entry name" value="NUCLEOREDOXIN"/>
    <property type="match status" value="1"/>
</dbReference>
<reference evidence="4 5" key="1">
    <citation type="submission" date="2015-07" db="EMBL/GenBank/DDBJ databases">
        <title>High-quality genome of monoxenous trypanosomatid Leptomonas pyrrhocoris.</title>
        <authorList>
            <person name="Flegontov P."/>
            <person name="Butenko A."/>
            <person name="Firsov S."/>
            <person name="Vlcek C."/>
            <person name="Logacheva M.D."/>
            <person name="Field M."/>
            <person name="Filatov D."/>
            <person name="Flegontova O."/>
            <person name="Gerasimov E."/>
            <person name="Jackson A.P."/>
            <person name="Kelly S."/>
            <person name="Opperdoes F."/>
            <person name="O'Reilly A."/>
            <person name="Votypka J."/>
            <person name="Yurchenko V."/>
            <person name="Lukes J."/>
        </authorList>
    </citation>
    <scope>NUCLEOTIDE SEQUENCE [LARGE SCALE GENOMIC DNA]</scope>
    <source>
        <strain evidence="4">H10</strain>
    </source>
</reference>
<evidence type="ECO:0000313" key="4">
    <source>
        <dbReference type="EMBL" id="KPA80472.1"/>
    </source>
</evidence>
<dbReference type="GO" id="GO:0005634">
    <property type="term" value="C:nucleus"/>
    <property type="evidence" value="ECO:0007669"/>
    <property type="project" value="TreeGrafter"/>
</dbReference>
<dbReference type="OrthoDB" id="409136at2759"/>
<dbReference type="Gene3D" id="3.40.30.10">
    <property type="entry name" value="Glutaredoxin"/>
    <property type="match status" value="1"/>
</dbReference>
<dbReference type="InterPro" id="IPR036249">
    <property type="entry name" value="Thioredoxin-like_sf"/>
</dbReference>
<dbReference type="EMBL" id="LGTL01000008">
    <property type="protein sequence ID" value="KPA80472.1"/>
    <property type="molecule type" value="Genomic_DNA"/>
</dbReference>
<comment type="caution">
    <text evidence="4">The sequence shown here is derived from an EMBL/GenBank/DDBJ whole genome shotgun (WGS) entry which is preliminary data.</text>
</comment>
<dbReference type="Pfam" id="PF13905">
    <property type="entry name" value="Thioredoxin_8"/>
    <property type="match status" value="1"/>
</dbReference>
<dbReference type="GO" id="GO:0004791">
    <property type="term" value="F:thioredoxin-disulfide reductase (NADPH) activity"/>
    <property type="evidence" value="ECO:0007669"/>
    <property type="project" value="TreeGrafter"/>
</dbReference>
<dbReference type="GO" id="GO:0030178">
    <property type="term" value="P:negative regulation of Wnt signaling pathway"/>
    <property type="evidence" value="ECO:0007669"/>
    <property type="project" value="TreeGrafter"/>
</dbReference>
<name>A0A0N0DVK2_LEPPY</name>
<accession>A0A0N0DVK2</accession>
<feature type="transmembrane region" description="Helical" evidence="2">
    <location>
        <begin position="327"/>
        <end position="349"/>
    </location>
</feature>
<protein>
    <submittedName>
        <fullName evidence="4">Tryparedoxin-like protein</fullName>
    </submittedName>
</protein>
<feature type="domain" description="Thioredoxin-like fold" evidence="3">
    <location>
        <begin position="31"/>
        <end position="82"/>
    </location>
</feature>
<proteinExistence type="predicted"/>
<gene>
    <name evidence="4" type="ORF">ABB37_04694</name>
</gene>
<organism evidence="4 5">
    <name type="scientific">Leptomonas pyrrhocoris</name>
    <name type="common">Firebug parasite</name>
    <dbReference type="NCBI Taxonomy" id="157538"/>
    <lineage>
        <taxon>Eukaryota</taxon>
        <taxon>Discoba</taxon>
        <taxon>Euglenozoa</taxon>
        <taxon>Kinetoplastea</taxon>
        <taxon>Metakinetoplastina</taxon>
        <taxon>Trypanosomatida</taxon>
        <taxon>Trypanosomatidae</taxon>
        <taxon>Leishmaniinae</taxon>
        <taxon>Leptomonas</taxon>
    </lineage>
</organism>